<organism evidence="1 2">
    <name type="scientific">Caenorhabditis elegans</name>
    <dbReference type="NCBI Taxonomy" id="6239"/>
    <lineage>
        <taxon>Eukaryota</taxon>
        <taxon>Metazoa</taxon>
        <taxon>Ecdysozoa</taxon>
        <taxon>Nematoda</taxon>
        <taxon>Chromadorea</taxon>
        <taxon>Rhabditida</taxon>
        <taxon>Rhabditina</taxon>
        <taxon>Rhabditomorpha</taxon>
        <taxon>Rhabditoidea</taxon>
        <taxon>Rhabditidae</taxon>
        <taxon>Peloderinae</taxon>
        <taxon>Caenorhabditis</taxon>
    </lineage>
</organism>
<evidence type="ECO:0000313" key="3">
    <source>
        <dbReference type="WormBase" id="C51E3.10b"/>
    </source>
</evidence>
<name>E1B6U0_CAEEL</name>
<evidence type="ECO:0000313" key="1">
    <source>
        <dbReference type="EMBL" id="CBW48348.1"/>
    </source>
</evidence>
<sequence length="19" mass="2254">MDSENNNTVLRTTEDRKCK</sequence>
<dbReference type="ExpressionAtlas" id="E1B6U0">
    <property type="expression patterns" value="baseline and differential"/>
</dbReference>
<dbReference type="Proteomes" id="UP000001940">
    <property type="component" value="Chromosome V"/>
</dbReference>
<dbReference type="EMBL" id="BX284605">
    <property type="protein sequence ID" value="CBW48348.1"/>
    <property type="molecule type" value="Genomic_DNA"/>
</dbReference>
<keyword evidence="2" id="KW-1185">Reference proteome</keyword>
<dbReference type="RefSeq" id="NP_001367262.1">
    <property type="nucleotide sequence ID" value="NM_001380738.1"/>
</dbReference>
<dbReference type="HOGENOM" id="CLU_2906186_0_0_1"/>
<dbReference type="CTD" id="3564871"/>
<proteinExistence type="predicted"/>
<dbReference type="AlphaFoldDB" id="E1B6U0"/>
<dbReference type="OrthoDB" id="10404907at2759"/>
<reference evidence="1 2" key="1">
    <citation type="journal article" date="1998" name="Science">
        <title>Genome sequence of the nematode C. elegans: a platform for investigating biology.</title>
        <authorList>
            <consortium name="The C. elegans sequencing consortium"/>
            <person name="Sulson J.E."/>
            <person name="Waterston R."/>
        </authorList>
    </citation>
    <scope>NUCLEOTIDE SEQUENCE [LARGE SCALE GENOMIC DNA]</scope>
    <source>
        <strain evidence="1 2">Bristol N2</strain>
    </source>
</reference>
<gene>
    <name evidence="1 3" type="ORF">C51E3.10</name>
    <name evidence="1" type="ORF">CELE_C51E3.10</name>
</gene>
<evidence type="ECO:0000313" key="2">
    <source>
        <dbReference type="Proteomes" id="UP000001940"/>
    </source>
</evidence>
<dbReference type="AGR" id="WB:WBGene00008255"/>
<accession>E1B6U0</accession>
<dbReference type="WormBase" id="C51E3.10b">
    <property type="protein sequence ID" value="CE45312"/>
    <property type="gene ID" value="WBGene00008255"/>
</dbReference>
<protein>
    <submittedName>
        <fullName evidence="1">DUF3149 domain-containing protein</fullName>
    </submittedName>
</protein>
<dbReference type="GeneID" id="3564871"/>